<evidence type="ECO:0000313" key="1">
    <source>
        <dbReference type="EMBL" id="HCT55675.1"/>
    </source>
</evidence>
<gene>
    <name evidence="1" type="ORF">DGD08_00530</name>
</gene>
<proteinExistence type="predicted"/>
<sequence>MLSDAEQVAALIDGRLSVEARKALIARLSGDPEWRDVLVTAAELVDRTSESTVAPSAVSGAFPVYGEEVVAQGAKVLPFAPRIQRWRWTMAAAAVMVGVAGLSYWTHSQMSIATRPALTLAMVEPPAMVVAEGRSVSPALARWTRVRAATRELPPRALAVRLGALSSVALQAARAGDDAGLRVHREDMRALLGQLPGSSPFASALDSTHNVQALFELFQSVRALVDGRAFDAGAMLALAHVRIDIASDRLITLLAADSAADPEVARLLVRLHEEGAINAPTPSASTVSTLDSLLVRLAR</sequence>
<protein>
    <submittedName>
        <fullName evidence="1">Uncharacterized protein</fullName>
    </submittedName>
</protein>
<dbReference type="EMBL" id="DPIY01000001">
    <property type="protein sequence ID" value="HCT55675.1"/>
    <property type="molecule type" value="Genomic_DNA"/>
</dbReference>
<name>A0A3D4V3I0_9BACT</name>
<reference evidence="1 2" key="1">
    <citation type="journal article" date="2018" name="Nat. Biotechnol.">
        <title>A standardized bacterial taxonomy based on genome phylogeny substantially revises the tree of life.</title>
        <authorList>
            <person name="Parks D.H."/>
            <person name="Chuvochina M."/>
            <person name="Waite D.W."/>
            <person name="Rinke C."/>
            <person name="Skarshewski A."/>
            <person name="Chaumeil P.A."/>
            <person name="Hugenholtz P."/>
        </authorList>
    </citation>
    <scope>NUCLEOTIDE SEQUENCE [LARGE SCALE GENOMIC DNA]</scope>
    <source>
        <strain evidence="1">UBA8844</strain>
    </source>
</reference>
<dbReference type="AlphaFoldDB" id="A0A3D4V3I0"/>
<organism evidence="1 2">
    <name type="scientific">Gemmatimonas aurantiaca</name>
    <dbReference type="NCBI Taxonomy" id="173480"/>
    <lineage>
        <taxon>Bacteria</taxon>
        <taxon>Pseudomonadati</taxon>
        <taxon>Gemmatimonadota</taxon>
        <taxon>Gemmatimonadia</taxon>
        <taxon>Gemmatimonadales</taxon>
        <taxon>Gemmatimonadaceae</taxon>
        <taxon>Gemmatimonas</taxon>
    </lineage>
</organism>
<dbReference type="Proteomes" id="UP000264071">
    <property type="component" value="Unassembled WGS sequence"/>
</dbReference>
<accession>A0A3D4V3I0</accession>
<comment type="caution">
    <text evidence="1">The sequence shown here is derived from an EMBL/GenBank/DDBJ whole genome shotgun (WGS) entry which is preliminary data.</text>
</comment>
<evidence type="ECO:0000313" key="2">
    <source>
        <dbReference type="Proteomes" id="UP000264071"/>
    </source>
</evidence>